<dbReference type="CDD" id="cd05286">
    <property type="entry name" value="QOR2"/>
    <property type="match status" value="1"/>
</dbReference>
<evidence type="ECO:0000313" key="4">
    <source>
        <dbReference type="EMBL" id="MBP2185145.1"/>
    </source>
</evidence>
<dbReference type="EMBL" id="JAGGMS010000001">
    <property type="protein sequence ID" value="MBP2185145.1"/>
    <property type="molecule type" value="Genomic_DNA"/>
</dbReference>
<dbReference type="RefSeq" id="WP_209668076.1">
    <property type="nucleotide sequence ID" value="NZ_JAGGMS010000001.1"/>
</dbReference>
<dbReference type="InterPro" id="IPR047618">
    <property type="entry name" value="QOR-like"/>
</dbReference>
<keyword evidence="2 4" id="KW-0560">Oxidoreductase</keyword>
<dbReference type="PROSITE" id="PS01162">
    <property type="entry name" value="QOR_ZETA_CRYSTAL"/>
    <property type="match status" value="1"/>
</dbReference>
<dbReference type="SMART" id="SM00829">
    <property type="entry name" value="PKS_ER"/>
    <property type="match status" value="1"/>
</dbReference>
<protein>
    <submittedName>
        <fullName evidence="4">NADPH2:quinone reductase</fullName>
        <ecNumber evidence="4">1.6.5.5</ecNumber>
    </submittedName>
</protein>
<proteinExistence type="predicted"/>
<dbReference type="Pfam" id="PF08240">
    <property type="entry name" value="ADH_N"/>
    <property type="match status" value="1"/>
</dbReference>
<dbReference type="EC" id="1.6.5.5" evidence="4"/>
<dbReference type="SUPFAM" id="SSF51735">
    <property type="entry name" value="NAD(P)-binding Rossmann-fold domains"/>
    <property type="match status" value="1"/>
</dbReference>
<dbReference type="SUPFAM" id="SSF50129">
    <property type="entry name" value="GroES-like"/>
    <property type="match status" value="1"/>
</dbReference>
<keyword evidence="1" id="KW-0521">NADP</keyword>
<evidence type="ECO:0000259" key="3">
    <source>
        <dbReference type="SMART" id="SM00829"/>
    </source>
</evidence>
<dbReference type="Gene3D" id="3.90.180.10">
    <property type="entry name" value="Medium-chain alcohol dehydrogenases, catalytic domain"/>
    <property type="match status" value="1"/>
</dbReference>
<evidence type="ECO:0000313" key="5">
    <source>
        <dbReference type="Proteomes" id="UP000741013"/>
    </source>
</evidence>
<dbReference type="GO" id="GO:0003960">
    <property type="term" value="F:quinone reductase (NADPH) activity"/>
    <property type="evidence" value="ECO:0007669"/>
    <property type="project" value="UniProtKB-EC"/>
</dbReference>
<accession>A0ABS4Q0F4</accession>
<reference evidence="4 5" key="1">
    <citation type="submission" date="2021-03" db="EMBL/GenBank/DDBJ databases">
        <title>Sequencing the genomes of 1000 actinobacteria strains.</title>
        <authorList>
            <person name="Klenk H.-P."/>
        </authorList>
    </citation>
    <scope>NUCLEOTIDE SEQUENCE [LARGE SCALE GENOMIC DNA]</scope>
    <source>
        <strain evidence="4 5">DSM 45510</strain>
    </source>
</reference>
<dbReference type="Proteomes" id="UP000741013">
    <property type="component" value="Unassembled WGS sequence"/>
</dbReference>
<dbReference type="InterPro" id="IPR002364">
    <property type="entry name" value="Quin_OxRdtase/zeta-crystal_CS"/>
</dbReference>
<dbReference type="InterPro" id="IPR020843">
    <property type="entry name" value="ER"/>
</dbReference>
<dbReference type="InterPro" id="IPR013149">
    <property type="entry name" value="ADH-like_C"/>
</dbReference>
<dbReference type="InterPro" id="IPR011032">
    <property type="entry name" value="GroES-like_sf"/>
</dbReference>
<dbReference type="InterPro" id="IPR036291">
    <property type="entry name" value="NAD(P)-bd_dom_sf"/>
</dbReference>
<organism evidence="4 5">
    <name type="scientific">Amycolatopsis magusensis</name>
    <dbReference type="NCBI Taxonomy" id="882444"/>
    <lineage>
        <taxon>Bacteria</taxon>
        <taxon>Bacillati</taxon>
        <taxon>Actinomycetota</taxon>
        <taxon>Actinomycetes</taxon>
        <taxon>Pseudonocardiales</taxon>
        <taxon>Pseudonocardiaceae</taxon>
        <taxon>Amycolatopsis</taxon>
    </lineage>
</organism>
<feature type="domain" description="Enoyl reductase (ER)" evidence="3">
    <location>
        <begin position="12"/>
        <end position="322"/>
    </location>
</feature>
<dbReference type="PANTHER" id="PTHR48106:SF13">
    <property type="entry name" value="QUINONE OXIDOREDUCTASE-RELATED"/>
    <property type="match status" value="1"/>
</dbReference>
<dbReference type="InterPro" id="IPR013154">
    <property type="entry name" value="ADH-like_N"/>
</dbReference>
<dbReference type="Gene3D" id="3.40.50.720">
    <property type="entry name" value="NAD(P)-binding Rossmann-like Domain"/>
    <property type="match status" value="1"/>
</dbReference>
<comment type="caution">
    <text evidence="4">The sequence shown here is derived from an EMBL/GenBank/DDBJ whole genome shotgun (WGS) entry which is preliminary data.</text>
</comment>
<evidence type="ECO:0000256" key="1">
    <source>
        <dbReference type="ARBA" id="ARBA00022857"/>
    </source>
</evidence>
<name>A0ABS4Q0F4_9PSEU</name>
<dbReference type="Pfam" id="PF00107">
    <property type="entry name" value="ADH_zinc_N"/>
    <property type="match status" value="1"/>
</dbReference>
<keyword evidence="5" id="KW-1185">Reference proteome</keyword>
<sequence>MPTPAVRIQQTGGPEVLEFTEIDPGQPGPGELLVEVAAAGVNYIDTYQRGGLYQVELPLVLGLEGAGRVTAVGEGVSEFSAGDRVAWQGVSGSYAGQARVPAAAAVRVPGEVGDDIAAATLLQGITAHYLVSSTYPVQEGDTVLVHAAAGGVGLLLTQLAKAKGARVIGTVSTEEKEQLAREAGADEVIRYDQVDFAEATRKLTDGEGVAAVYDGVGKSTVDGSMASVRRRGMLVLFGNASGAVPPVDPLRLNAAGSIFMTRPKTGDYTATREELDWRAEELFGAVAEGSLKIRIGGRYPLADARQAHEDLQGRKTTGKLLLIP</sequence>
<gene>
    <name evidence="4" type="ORF">JOM49_006671</name>
</gene>
<evidence type="ECO:0000256" key="2">
    <source>
        <dbReference type="ARBA" id="ARBA00023002"/>
    </source>
</evidence>
<dbReference type="PANTHER" id="PTHR48106">
    <property type="entry name" value="QUINONE OXIDOREDUCTASE PIG3-RELATED"/>
    <property type="match status" value="1"/>
</dbReference>